<proteinExistence type="predicted"/>
<dbReference type="Pfam" id="PF02620">
    <property type="entry name" value="YceD"/>
    <property type="match status" value="1"/>
</dbReference>
<dbReference type="Proteomes" id="UP001164726">
    <property type="component" value="Chromosome"/>
</dbReference>
<organism evidence="1 2">
    <name type="scientific">Fervidibacillus halotolerans</name>
    <dbReference type="NCBI Taxonomy" id="2980027"/>
    <lineage>
        <taxon>Bacteria</taxon>
        <taxon>Bacillati</taxon>
        <taxon>Bacillota</taxon>
        <taxon>Bacilli</taxon>
        <taxon>Bacillales</taxon>
        <taxon>Bacillaceae</taxon>
        <taxon>Fervidibacillus</taxon>
    </lineage>
</organism>
<dbReference type="KEGG" id="fhl:OE105_06255"/>
<evidence type="ECO:0000313" key="2">
    <source>
        <dbReference type="Proteomes" id="UP001164726"/>
    </source>
</evidence>
<dbReference type="EMBL" id="CP106877">
    <property type="protein sequence ID" value="WAA13700.1"/>
    <property type="molecule type" value="Genomic_DNA"/>
</dbReference>
<sequence length="177" mass="20910">MMKWSIVQLQKFKKNGIQFDKTVPFDHLKERDHQIRSISPIRIVGNVDLDSKKVTFHLHITGEMVLPSSRTLRDVHFPIDIRTTEIFVQDSTGEDWEEQENIHPIQGEMIDLTPIIEELILIEIPIQVYNEKDDQIPTEQKKGVDWEFIQDPDRLNEKRVDPRLADLANFFHQEKDE</sequence>
<gene>
    <name evidence="1" type="ORF">OE105_06255</name>
</gene>
<keyword evidence="2" id="KW-1185">Reference proteome</keyword>
<evidence type="ECO:0000313" key="1">
    <source>
        <dbReference type="EMBL" id="WAA13700.1"/>
    </source>
</evidence>
<name>A0A9E8M2B4_9BACI</name>
<dbReference type="InterPro" id="IPR003772">
    <property type="entry name" value="YceD"/>
</dbReference>
<reference evidence="1" key="1">
    <citation type="submission" date="2022-09" db="EMBL/GenBank/DDBJ databases">
        <title>Complete Genomes of Fervidibacillus albus and Fervidibacillus halotolerans isolated from tidal flat sediments.</title>
        <authorList>
            <person name="Kwon K.K."/>
            <person name="Yang S.-H."/>
            <person name="Park M.J."/>
            <person name="Oh H.-M."/>
        </authorList>
    </citation>
    <scope>NUCLEOTIDE SEQUENCE</scope>
    <source>
        <strain evidence="1">MEBiC13594</strain>
    </source>
</reference>
<accession>A0A9E8M2B4</accession>
<dbReference type="AlphaFoldDB" id="A0A9E8M2B4"/>
<protein>
    <submittedName>
        <fullName evidence="1">YceD family protein</fullName>
    </submittedName>
</protein>